<dbReference type="Gene3D" id="1.10.260.40">
    <property type="entry name" value="lambda repressor-like DNA-binding domains"/>
    <property type="match status" value="1"/>
</dbReference>
<dbReference type="Proteomes" id="UP001649381">
    <property type="component" value="Unassembled WGS sequence"/>
</dbReference>
<dbReference type="InterPro" id="IPR011051">
    <property type="entry name" value="RmlC_Cupin_sf"/>
</dbReference>
<dbReference type="RefSeq" id="WP_236338280.1">
    <property type="nucleotide sequence ID" value="NZ_JAKIJS010000003.1"/>
</dbReference>
<dbReference type="PROSITE" id="PS50943">
    <property type="entry name" value="HTH_CROC1"/>
    <property type="match status" value="1"/>
</dbReference>
<comment type="caution">
    <text evidence="5">The sequence shown here is derived from an EMBL/GenBank/DDBJ whole genome shotgun (WGS) entry which is preliminary data.</text>
</comment>
<dbReference type="Gene3D" id="2.60.120.10">
    <property type="entry name" value="Jelly Rolls"/>
    <property type="match status" value="1"/>
</dbReference>
<keyword evidence="6" id="KW-1185">Reference proteome</keyword>
<evidence type="ECO:0000256" key="1">
    <source>
        <dbReference type="ARBA" id="ARBA00023015"/>
    </source>
</evidence>
<dbReference type="EMBL" id="JAKIJS010000003">
    <property type="protein sequence ID" value="MCF6139421.1"/>
    <property type="molecule type" value="Genomic_DNA"/>
</dbReference>
<dbReference type="InterPro" id="IPR050807">
    <property type="entry name" value="TransReg_Diox_bact_type"/>
</dbReference>
<dbReference type="Pfam" id="PF07883">
    <property type="entry name" value="Cupin_2"/>
    <property type="match status" value="1"/>
</dbReference>
<keyword evidence="3" id="KW-0804">Transcription</keyword>
<feature type="domain" description="HTH cro/C1-type" evidence="4">
    <location>
        <begin position="12"/>
        <end position="66"/>
    </location>
</feature>
<organism evidence="5 6">
    <name type="scientific">Pseudalkalibacillus berkeleyi</name>
    <dbReference type="NCBI Taxonomy" id="1069813"/>
    <lineage>
        <taxon>Bacteria</taxon>
        <taxon>Bacillati</taxon>
        <taxon>Bacillota</taxon>
        <taxon>Bacilli</taxon>
        <taxon>Bacillales</taxon>
        <taxon>Fictibacillaceae</taxon>
        <taxon>Pseudalkalibacillus</taxon>
    </lineage>
</organism>
<dbReference type="InterPro" id="IPR001387">
    <property type="entry name" value="Cro/C1-type_HTH"/>
</dbReference>
<evidence type="ECO:0000256" key="2">
    <source>
        <dbReference type="ARBA" id="ARBA00023125"/>
    </source>
</evidence>
<dbReference type="CDD" id="cd00093">
    <property type="entry name" value="HTH_XRE"/>
    <property type="match status" value="1"/>
</dbReference>
<sequence>MEHIQSVISDNLMRIRTKRKMSLDELSSITGVSKSLLRQIEKDESNPTISTLWKIANGLKIPFTSLIEYEMPGTEVVRKGEIEPLLEDDGRYRLYPSFTFENQKPFEMYDVELDSGAALQSEPHRPGTIECITVFSGTLTVTIQNKTYSIHEGDSLKFKADNPHTYTNSGNETTKLSMIIYYPET</sequence>
<evidence type="ECO:0000313" key="6">
    <source>
        <dbReference type="Proteomes" id="UP001649381"/>
    </source>
</evidence>
<name>A0ABS9H5P5_9BACL</name>
<dbReference type="SUPFAM" id="SSF47413">
    <property type="entry name" value="lambda repressor-like DNA-binding domains"/>
    <property type="match status" value="1"/>
</dbReference>
<dbReference type="PANTHER" id="PTHR46797:SF23">
    <property type="entry name" value="HTH-TYPE TRANSCRIPTIONAL REGULATOR SUTR"/>
    <property type="match status" value="1"/>
</dbReference>
<proteinExistence type="predicted"/>
<keyword evidence="1" id="KW-0805">Transcription regulation</keyword>
<evidence type="ECO:0000259" key="4">
    <source>
        <dbReference type="PROSITE" id="PS50943"/>
    </source>
</evidence>
<evidence type="ECO:0000256" key="3">
    <source>
        <dbReference type="ARBA" id="ARBA00023163"/>
    </source>
</evidence>
<protein>
    <submittedName>
        <fullName evidence="5">XRE family transcriptional regulator</fullName>
    </submittedName>
</protein>
<dbReference type="InterPro" id="IPR013096">
    <property type="entry name" value="Cupin_2"/>
</dbReference>
<keyword evidence="2" id="KW-0238">DNA-binding</keyword>
<dbReference type="PANTHER" id="PTHR46797">
    <property type="entry name" value="HTH-TYPE TRANSCRIPTIONAL REGULATOR"/>
    <property type="match status" value="1"/>
</dbReference>
<dbReference type="InterPro" id="IPR014710">
    <property type="entry name" value="RmlC-like_jellyroll"/>
</dbReference>
<dbReference type="Pfam" id="PF01381">
    <property type="entry name" value="HTH_3"/>
    <property type="match status" value="1"/>
</dbReference>
<dbReference type="SUPFAM" id="SSF51182">
    <property type="entry name" value="RmlC-like cupins"/>
    <property type="match status" value="1"/>
</dbReference>
<dbReference type="InterPro" id="IPR010982">
    <property type="entry name" value="Lambda_DNA-bd_dom_sf"/>
</dbReference>
<reference evidence="5 6" key="1">
    <citation type="submission" date="2022-01" db="EMBL/GenBank/DDBJ databases">
        <title>Alkalihalobacillus sp. EGI L200015, a novel bacterium isolated from a salt lake sediment.</title>
        <authorList>
            <person name="Gao L."/>
            <person name="Fang B.-Z."/>
            <person name="Li W.-J."/>
        </authorList>
    </citation>
    <scope>NUCLEOTIDE SEQUENCE [LARGE SCALE GENOMIC DNA]</scope>
    <source>
        <strain evidence="5 6">KCTC 12718</strain>
    </source>
</reference>
<accession>A0ABS9H5P5</accession>
<gene>
    <name evidence="5" type="ORF">L2716_16970</name>
</gene>
<evidence type="ECO:0000313" key="5">
    <source>
        <dbReference type="EMBL" id="MCF6139421.1"/>
    </source>
</evidence>
<dbReference type="CDD" id="cd02209">
    <property type="entry name" value="cupin_XRE_C"/>
    <property type="match status" value="1"/>
</dbReference>
<dbReference type="SMART" id="SM00530">
    <property type="entry name" value="HTH_XRE"/>
    <property type="match status" value="1"/>
</dbReference>